<evidence type="ECO:0000256" key="1">
    <source>
        <dbReference type="ARBA" id="ARBA00022737"/>
    </source>
</evidence>
<accession>A0A0F9WGF7</accession>
<dbReference type="PANTHER" id="PTHR44858">
    <property type="entry name" value="TETRATRICOPEPTIDE REPEAT PROTEIN 6"/>
    <property type="match status" value="1"/>
</dbReference>
<dbReference type="SMART" id="SM00028">
    <property type="entry name" value="TPR"/>
    <property type="match status" value="3"/>
</dbReference>
<dbReference type="SUPFAM" id="SSF56935">
    <property type="entry name" value="Porins"/>
    <property type="match status" value="1"/>
</dbReference>
<protein>
    <submittedName>
        <fullName evidence="3">Uncharacterized protein</fullName>
    </submittedName>
</protein>
<comment type="caution">
    <text evidence="3">The sequence shown here is derived from an EMBL/GenBank/DDBJ whole genome shotgun (WGS) entry which is preliminary data.</text>
</comment>
<dbReference type="InterPro" id="IPR011990">
    <property type="entry name" value="TPR-like_helical_dom_sf"/>
</dbReference>
<dbReference type="InterPro" id="IPR030887">
    <property type="entry name" value="Beta-barrel_YaiO"/>
</dbReference>
<dbReference type="PANTHER" id="PTHR44858:SF1">
    <property type="entry name" value="UDP-N-ACETYLGLUCOSAMINE--PEPTIDE N-ACETYLGLUCOSAMINYLTRANSFERASE SPINDLY-RELATED"/>
    <property type="match status" value="1"/>
</dbReference>
<keyword evidence="2" id="KW-0802">TPR repeat</keyword>
<dbReference type="InterPro" id="IPR050498">
    <property type="entry name" value="Ycf3"/>
</dbReference>
<keyword evidence="1" id="KW-0677">Repeat</keyword>
<dbReference type="InterPro" id="IPR019734">
    <property type="entry name" value="TPR_rpt"/>
</dbReference>
<gene>
    <name evidence="3" type="ORF">LCGC14_0010560</name>
</gene>
<organism evidence="3">
    <name type="scientific">marine sediment metagenome</name>
    <dbReference type="NCBI Taxonomy" id="412755"/>
    <lineage>
        <taxon>unclassified sequences</taxon>
        <taxon>metagenomes</taxon>
        <taxon>ecological metagenomes</taxon>
    </lineage>
</organism>
<evidence type="ECO:0000256" key="2">
    <source>
        <dbReference type="ARBA" id="ARBA00022803"/>
    </source>
</evidence>
<dbReference type="EMBL" id="LAZR01000002">
    <property type="protein sequence ID" value="KKO11563.1"/>
    <property type="molecule type" value="Genomic_DNA"/>
</dbReference>
<dbReference type="AlphaFoldDB" id="A0A0F9WGF7"/>
<dbReference type="NCBIfam" id="TIGR04390">
    <property type="entry name" value="OMP_YaiO_dom"/>
    <property type="match status" value="1"/>
</dbReference>
<reference evidence="3" key="1">
    <citation type="journal article" date="2015" name="Nature">
        <title>Complex archaea that bridge the gap between prokaryotes and eukaryotes.</title>
        <authorList>
            <person name="Spang A."/>
            <person name="Saw J.H."/>
            <person name="Jorgensen S.L."/>
            <person name="Zaremba-Niedzwiedzka K."/>
            <person name="Martijn J."/>
            <person name="Lind A.E."/>
            <person name="van Eijk R."/>
            <person name="Schleper C."/>
            <person name="Guy L."/>
            <person name="Ettema T.J."/>
        </authorList>
    </citation>
    <scope>NUCLEOTIDE SEQUENCE</scope>
</reference>
<name>A0A0F9WGF7_9ZZZZ</name>
<dbReference type="Gene3D" id="1.25.40.10">
    <property type="entry name" value="Tetratricopeptide repeat domain"/>
    <property type="match status" value="1"/>
</dbReference>
<sequence length="462" mass="51360">MTMQSELAATPAGTCCQSKVSVPVARWLLIVLACLGSASLQAQDYDQLIQQAVTQRNAGELEAAEQTLRVAYPIPPDKTEVATLLAMVIAFQARYSEALDLLEEALAQNPEDTGLRLARARVRAFQGLFAEGAEQTAEVLQQHPDNIEALNLAGRIALYQQRPGQAVTYFERAGMLDDNDLESWIGLYDARAAQGQDELARQALAAAAQLAPDHVDVRLRVERTLSPPGPVNELIVGFDNSRFRDVALSHWRDQFIEYRRQRSLNSTYYLRAENNRRFDNRDTVFEAGWLGNQQGALPWQLSAAISGDSEFSARYRLRGAVSVRLNEGNDYVGPTLLTPSLQVADYRTGTVSRLGVDLEHYVAGTALWLTPGLGLVRDEDSDTSVSWMLGLNWQLSGRFRVGASIADGAETENRITTDTRSRNAYVLWQATPGVALRFNAGRYDRRNSYSRENYGLSVSYRY</sequence>
<dbReference type="SUPFAM" id="SSF48452">
    <property type="entry name" value="TPR-like"/>
    <property type="match status" value="1"/>
</dbReference>
<proteinExistence type="predicted"/>
<dbReference type="Pfam" id="PF14559">
    <property type="entry name" value="TPR_19"/>
    <property type="match status" value="1"/>
</dbReference>
<dbReference type="PROSITE" id="PS50005">
    <property type="entry name" value="TPR"/>
    <property type="match status" value="1"/>
</dbReference>
<evidence type="ECO:0000313" key="3">
    <source>
        <dbReference type="EMBL" id="KKO11563.1"/>
    </source>
</evidence>